<dbReference type="InterPro" id="IPR036689">
    <property type="entry name" value="ESAT-6-like_sf"/>
</dbReference>
<sequence>MGMNSGDELVVKYDGLDLAATTLGNQAKKLEEDLREIKTAMATVAAGWEGEAHNAYVQEQVKWDKEAADIHRALMQIGKVVANAGGDYMGGDKKAASYFA</sequence>
<organism evidence="2 3">
    <name type="scientific">Streptomyces wuyuanensis</name>
    <dbReference type="NCBI Taxonomy" id="1196353"/>
    <lineage>
        <taxon>Bacteria</taxon>
        <taxon>Bacillati</taxon>
        <taxon>Actinomycetota</taxon>
        <taxon>Actinomycetes</taxon>
        <taxon>Kitasatosporales</taxon>
        <taxon>Streptomycetaceae</taxon>
        <taxon>Streptomyces</taxon>
    </lineage>
</organism>
<protein>
    <recommendedName>
        <fullName evidence="1">ESAT-6-like protein</fullName>
    </recommendedName>
</protein>
<gene>
    <name evidence="2" type="ORF">SAMN05444921_1398</name>
</gene>
<evidence type="ECO:0000313" key="2">
    <source>
        <dbReference type="EMBL" id="SDN76773.1"/>
    </source>
</evidence>
<reference evidence="3" key="1">
    <citation type="submission" date="2016-10" db="EMBL/GenBank/DDBJ databases">
        <authorList>
            <person name="Varghese N."/>
            <person name="Submissions S."/>
        </authorList>
    </citation>
    <scope>NUCLEOTIDE SEQUENCE [LARGE SCALE GENOMIC DNA]</scope>
    <source>
        <strain evidence="3">CGMCC 4.7042</strain>
    </source>
</reference>
<evidence type="ECO:0000256" key="1">
    <source>
        <dbReference type="RuleBase" id="RU362001"/>
    </source>
</evidence>
<dbReference type="NCBIfam" id="TIGR03930">
    <property type="entry name" value="WXG100_ESAT6"/>
    <property type="match status" value="1"/>
</dbReference>
<dbReference type="Pfam" id="PF06013">
    <property type="entry name" value="WXG100"/>
    <property type="match status" value="1"/>
</dbReference>
<dbReference type="GeneID" id="40834315"/>
<dbReference type="STRING" id="1196353.SAMN05444921_1398"/>
<dbReference type="OrthoDB" id="4308755at2"/>
<proteinExistence type="inferred from homology"/>
<keyword evidence="3" id="KW-1185">Reference proteome</keyword>
<dbReference type="Gene3D" id="1.10.287.1060">
    <property type="entry name" value="ESAT-6-like"/>
    <property type="match status" value="1"/>
</dbReference>
<dbReference type="Proteomes" id="UP000199063">
    <property type="component" value="Unassembled WGS sequence"/>
</dbReference>
<accession>A0A1H0E399</accession>
<dbReference type="EMBL" id="FNHI01000039">
    <property type="protein sequence ID" value="SDN76773.1"/>
    <property type="molecule type" value="Genomic_DNA"/>
</dbReference>
<dbReference type="InterPro" id="IPR010310">
    <property type="entry name" value="T7SS_ESAT-6-like"/>
</dbReference>
<dbReference type="SUPFAM" id="SSF140453">
    <property type="entry name" value="EsxAB dimer-like"/>
    <property type="match status" value="1"/>
</dbReference>
<name>A0A1H0E399_9ACTN</name>
<dbReference type="RefSeq" id="WP_093662429.1">
    <property type="nucleotide sequence ID" value="NZ_FNHI01000039.1"/>
</dbReference>
<dbReference type="AlphaFoldDB" id="A0A1H0E399"/>
<comment type="similarity">
    <text evidence="1">Belongs to the WXG100 family.</text>
</comment>
<evidence type="ECO:0000313" key="3">
    <source>
        <dbReference type="Proteomes" id="UP000199063"/>
    </source>
</evidence>